<evidence type="ECO:0000313" key="2">
    <source>
        <dbReference type="Proteomes" id="UP000821865"/>
    </source>
</evidence>
<dbReference type="Proteomes" id="UP000821865">
    <property type="component" value="Chromosome 4"/>
</dbReference>
<comment type="caution">
    <text evidence="1">The sequence shown here is derived from an EMBL/GenBank/DDBJ whole genome shotgun (WGS) entry which is preliminary data.</text>
</comment>
<protein>
    <submittedName>
        <fullName evidence="1">Uncharacterized protein</fullName>
    </submittedName>
</protein>
<gene>
    <name evidence="1" type="ORF">HPB49_023081</name>
</gene>
<organism evidence="1 2">
    <name type="scientific">Dermacentor silvarum</name>
    <name type="common">Tick</name>
    <dbReference type="NCBI Taxonomy" id="543639"/>
    <lineage>
        <taxon>Eukaryota</taxon>
        <taxon>Metazoa</taxon>
        <taxon>Ecdysozoa</taxon>
        <taxon>Arthropoda</taxon>
        <taxon>Chelicerata</taxon>
        <taxon>Arachnida</taxon>
        <taxon>Acari</taxon>
        <taxon>Parasitiformes</taxon>
        <taxon>Ixodida</taxon>
        <taxon>Ixodoidea</taxon>
        <taxon>Ixodidae</taxon>
        <taxon>Rhipicephalinae</taxon>
        <taxon>Dermacentor</taxon>
    </lineage>
</organism>
<accession>A0ACB8D0E5</accession>
<dbReference type="EMBL" id="CM023473">
    <property type="protein sequence ID" value="KAH7954940.1"/>
    <property type="molecule type" value="Genomic_DNA"/>
</dbReference>
<sequence>MRECVAIEKREAVSLYKLCSCAEDIAVADIFGICRSTVNVIYREFCATVVATLEKEWVKMPSPDDMPAHVKEFQAACDFPQGVGALDGCHIPVSPPREHASDYYNYKGW</sequence>
<proteinExistence type="predicted"/>
<evidence type="ECO:0000313" key="1">
    <source>
        <dbReference type="EMBL" id="KAH7954940.1"/>
    </source>
</evidence>
<reference evidence="1" key="1">
    <citation type="submission" date="2020-05" db="EMBL/GenBank/DDBJ databases">
        <title>Large-scale comparative analyses of tick genomes elucidate their genetic diversity and vector capacities.</title>
        <authorList>
            <person name="Jia N."/>
            <person name="Wang J."/>
            <person name="Shi W."/>
            <person name="Du L."/>
            <person name="Sun Y."/>
            <person name="Zhan W."/>
            <person name="Jiang J."/>
            <person name="Wang Q."/>
            <person name="Zhang B."/>
            <person name="Ji P."/>
            <person name="Sakyi L.B."/>
            <person name="Cui X."/>
            <person name="Yuan T."/>
            <person name="Jiang B."/>
            <person name="Yang W."/>
            <person name="Lam T.T.-Y."/>
            <person name="Chang Q."/>
            <person name="Ding S."/>
            <person name="Wang X."/>
            <person name="Zhu J."/>
            <person name="Ruan X."/>
            <person name="Zhao L."/>
            <person name="Wei J."/>
            <person name="Que T."/>
            <person name="Du C."/>
            <person name="Cheng J."/>
            <person name="Dai P."/>
            <person name="Han X."/>
            <person name="Huang E."/>
            <person name="Gao Y."/>
            <person name="Liu J."/>
            <person name="Shao H."/>
            <person name="Ye R."/>
            <person name="Li L."/>
            <person name="Wei W."/>
            <person name="Wang X."/>
            <person name="Wang C."/>
            <person name="Yang T."/>
            <person name="Huo Q."/>
            <person name="Li W."/>
            <person name="Guo W."/>
            <person name="Chen H."/>
            <person name="Zhou L."/>
            <person name="Ni X."/>
            <person name="Tian J."/>
            <person name="Zhou Y."/>
            <person name="Sheng Y."/>
            <person name="Liu T."/>
            <person name="Pan Y."/>
            <person name="Xia L."/>
            <person name="Li J."/>
            <person name="Zhao F."/>
            <person name="Cao W."/>
        </authorList>
    </citation>
    <scope>NUCLEOTIDE SEQUENCE</scope>
    <source>
        <strain evidence="1">Dsil-2018</strain>
    </source>
</reference>
<name>A0ACB8D0E5_DERSI</name>
<keyword evidence="2" id="KW-1185">Reference proteome</keyword>